<proteinExistence type="predicted"/>
<protein>
    <submittedName>
        <fullName evidence="2">Uncharacterized protein</fullName>
    </submittedName>
</protein>
<dbReference type="AlphaFoldDB" id="A0A8J3XAP5"/>
<accession>A0A8J3XAP5</accession>
<comment type="caution">
    <text evidence="2">The sequence shown here is derived from an EMBL/GenBank/DDBJ whole genome shotgun (WGS) entry which is preliminary data.</text>
</comment>
<keyword evidence="3" id="KW-1185">Reference proteome</keyword>
<organism evidence="2 3">
    <name type="scientific">Planotetraspora mira</name>
    <dbReference type="NCBI Taxonomy" id="58121"/>
    <lineage>
        <taxon>Bacteria</taxon>
        <taxon>Bacillati</taxon>
        <taxon>Actinomycetota</taxon>
        <taxon>Actinomycetes</taxon>
        <taxon>Streptosporangiales</taxon>
        <taxon>Streptosporangiaceae</taxon>
        <taxon>Planotetraspora</taxon>
    </lineage>
</organism>
<dbReference type="EMBL" id="BOOO01000042">
    <property type="protein sequence ID" value="GII33741.1"/>
    <property type="molecule type" value="Genomic_DNA"/>
</dbReference>
<dbReference type="Proteomes" id="UP000650628">
    <property type="component" value="Unassembled WGS sequence"/>
</dbReference>
<name>A0A8J3XAP5_9ACTN</name>
<evidence type="ECO:0000313" key="2">
    <source>
        <dbReference type="EMBL" id="GII33741.1"/>
    </source>
</evidence>
<sequence>MAAASLTPCRVVTVIRLLSLAAGGPAVRGVRLTGFSLNRESGSLSAEAEGRCGRARRNGRTGEVEVSRNAGDVTSALSRL</sequence>
<feature type="region of interest" description="Disordered" evidence="1">
    <location>
        <begin position="47"/>
        <end position="68"/>
    </location>
</feature>
<reference evidence="2 3" key="1">
    <citation type="submission" date="2021-01" db="EMBL/GenBank/DDBJ databases">
        <title>Whole genome shotgun sequence of Planotetraspora mira NBRC 15435.</title>
        <authorList>
            <person name="Komaki H."/>
            <person name="Tamura T."/>
        </authorList>
    </citation>
    <scope>NUCLEOTIDE SEQUENCE [LARGE SCALE GENOMIC DNA]</scope>
    <source>
        <strain evidence="2 3">NBRC 15435</strain>
    </source>
</reference>
<gene>
    <name evidence="2" type="ORF">Pmi06nite_71830</name>
</gene>
<evidence type="ECO:0000256" key="1">
    <source>
        <dbReference type="SAM" id="MobiDB-lite"/>
    </source>
</evidence>
<evidence type="ECO:0000313" key="3">
    <source>
        <dbReference type="Proteomes" id="UP000650628"/>
    </source>
</evidence>